<dbReference type="KEGG" id="mre:K649_09010"/>
<dbReference type="Proteomes" id="UP000006655">
    <property type="component" value="Chromosome"/>
</dbReference>
<reference evidence="2" key="2">
    <citation type="submission" date="2013-04" db="EMBL/GenBank/DDBJ databases">
        <title>Non-Hybrid, Finished Microbial Genome Assemblies from Long-Read SMRT Sequencing Data.</title>
        <authorList>
            <person name="Klammer A."/>
            <person name="Drake J."/>
            <person name="Heiner C."/>
            <person name="Clum A."/>
            <person name="Copeland A."/>
            <person name="Huddleston J."/>
            <person name="Eichler E."/>
            <person name="Turner S.W."/>
        </authorList>
    </citation>
    <scope>NUCLEOTIDE SEQUENCE</scope>
    <source>
        <strain evidence="2">DSM 1279</strain>
    </source>
</reference>
<name>D3PNR1_MEIRD</name>
<dbReference type="InterPro" id="IPR000801">
    <property type="entry name" value="Esterase-like"/>
</dbReference>
<dbReference type="Gene3D" id="3.40.50.1820">
    <property type="entry name" value="alpha/beta hydrolase"/>
    <property type="match status" value="1"/>
</dbReference>
<dbReference type="PANTHER" id="PTHR48098:SF6">
    <property type="entry name" value="FERRI-BACILLIBACTIN ESTERASE BESA"/>
    <property type="match status" value="1"/>
</dbReference>
<dbReference type="PATRIC" id="fig|504728.9.peg.1857"/>
<dbReference type="STRING" id="504728.K649_09010"/>
<keyword evidence="3" id="KW-1185">Reference proteome</keyword>
<dbReference type="Pfam" id="PF00756">
    <property type="entry name" value="Esterase"/>
    <property type="match status" value="1"/>
</dbReference>
<reference evidence="1 3" key="1">
    <citation type="journal article" date="2010" name="Stand. Genomic Sci.">
        <title>Complete genome sequence of Meiothermus ruber type strain (21).</title>
        <authorList>
            <person name="Tindall B.J."/>
            <person name="Sikorski J."/>
            <person name="Lucas S."/>
            <person name="Goltsman E."/>
            <person name="Copeland A."/>
            <person name="Glavina Del Rio T."/>
            <person name="Nolan M."/>
            <person name="Tice H."/>
            <person name="Cheng J.F."/>
            <person name="Han C."/>
            <person name="Pitluck S."/>
            <person name="Liolios K."/>
            <person name="Ivanova N."/>
            <person name="Mavromatis K."/>
            <person name="Ovchinnikova G."/>
            <person name="Pati A."/>
            <person name="Fahnrich R."/>
            <person name="Goodwin L."/>
            <person name="Chen A."/>
            <person name="Palaniappan K."/>
            <person name="Land M."/>
            <person name="Hauser L."/>
            <person name="Chang Y.J."/>
            <person name="Jeffries C.D."/>
            <person name="Rohde M."/>
            <person name="Goker M."/>
            <person name="Woyke T."/>
            <person name="Bristow J."/>
            <person name="Eisen J.A."/>
            <person name="Markowitz V."/>
            <person name="Hugenholtz P."/>
            <person name="Kyrpides N.C."/>
            <person name="Klenk H.P."/>
            <person name="Lapidus A."/>
        </authorList>
    </citation>
    <scope>NUCLEOTIDE SEQUENCE [LARGE SCALE GENOMIC DNA]</scope>
    <source>
        <strain evidence="3">ATCC 35948 / DSM 1279 / VKM B-1258 / 21</strain>
        <strain evidence="1">DSM 1279</strain>
    </source>
</reference>
<dbReference type="EMBL" id="CP005385">
    <property type="protein sequence ID" value="AGK05095.1"/>
    <property type="molecule type" value="Genomic_DNA"/>
</dbReference>
<accession>D3PNR1</accession>
<dbReference type="SUPFAM" id="SSF53474">
    <property type="entry name" value="alpha/beta-Hydrolases"/>
    <property type="match status" value="1"/>
</dbReference>
<dbReference type="AlphaFoldDB" id="D3PNR1"/>
<reference evidence="2 4" key="3">
    <citation type="submission" date="2013-04" db="EMBL/GenBank/DDBJ databases">
        <authorList>
            <person name="Chin J."/>
            <person name="Alexander D.H."/>
            <person name="Marks P."/>
            <person name="Korlach J."/>
            <person name="Clum A."/>
            <person name="Copeland A."/>
        </authorList>
    </citation>
    <scope>NUCLEOTIDE SEQUENCE [LARGE SCALE GENOMIC DNA]</scope>
    <source>
        <strain evidence="4">ATCC 35948 / DSM 1279 / VKM B-1258 / 21</strain>
        <strain evidence="2">DSM 1279</strain>
    </source>
</reference>
<protein>
    <submittedName>
        <fullName evidence="1 2">Esterase</fullName>
    </submittedName>
</protein>
<dbReference type="eggNOG" id="COG2819">
    <property type="taxonomic scope" value="Bacteria"/>
</dbReference>
<dbReference type="RefSeq" id="WP_013014954.1">
    <property type="nucleotide sequence ID" value="NC_013946.1"/>
</dbReference>
<proteinExistence type="predicted"/>
<dbReference type="KEGG" id="mrb:Mrub_2707"/>
<dbReference type="InterPro" id="IPR050583">
    <property type="entry name" value="Mycobacterial_A85_antigen"/>
</dbReference>
<evidence type="ECO:0000313" key="3">
    <source>
        <dbReference type="Proteomes" id="UP000006655"/>
    </source>
</evidence>
<evidence type="ECO:0000313" key="4">
    <source>
        <dbReference type="Proteomes" id="UP000013026"/>
    </source>
</evidence>
<dbReference type="ESTHER" id="meird-d3pnr1">
    <property type="family name" value="A85-IroE-IroD-Fes-Yiel"/>
</dbReference>
<dbReference type="EMBL" id="CP001743">
    <property type="protein sequence ID" value="ADD29456.1"/>
    <property type="molecule type" value="Genomic_DNA"/>
</dbReference>
<dbReference type="Proteomes" id="UP000013026">
    <property type="component" value="Chromosome"/>
</dbReference>
<dbReference type="InterPro" id="IPR029058">
    <property type="entry name" value="AB_hydrolase_fold"/>
</dbReference>
<gene>
    <name evidence="1" type="ordered locus">Mrub_2707</name>
    <name evidence="2" type="ORF">K649_09010</name>
</gene>
<dbReference type="PANTHER" id="PTHR48098">
    <property type="entry name" value="ENTEROCHELIN ESTERASE-RELATED"/>
    <property type="match status" value="1"/>
</dbReference>
<dbReference type="OrthoDB" id="9784036at2"/>
<organism evidence="2 4">
    <name type="scientific">Meiothermus ruber (strain ATCC 35948 / DSM 1279 / VKM B-1258 / 21)</name>
    <name type="common">Thermus ruber</name>
    <dbReference type="NCBI Taxonomy" id="504728"/>
    <lineage>
        <taxon>Bacteria</taxon>
        <taxon>Thermotogati</taxon>
        <taxon>Deinococcota</taxon>
        <taxon>Deinococci</taxon>
        <taxon>Thermales</taxon>
        <taxon>Thermaceae</taxon>
        <taxon>Meiothermus</taxon>
    </lineage>
</organism>
<evidence type="ECO:0000313" key="1">
    <source>
        <dbReference type="EMBL" id="ADD29456.1"/>
    </source>
</evidence>
<sequence length="285" mass="32659">MGYLAQAQTWKPHPTGPGHTVVGEVLVYEDLRSPQLGNKRDILVYLPPSYRKSSRRYPVLYMHDGQNLFDEATSYVGEWRVDESMEVLAREGLEAIVVGIPNMGVERLNEYSPFHDPQHGGGKGEKYLKFLIETVKPFIDDEFRTLPGREHTGVMGSSMGGFISLCAYYLHPEVFGIAGVVSPAFWFADGAIYSFVEKAPQVPGRLYMDVGFRELTLSHVSSRRYLEGVRRMHRLLLQKGWQPGQDYLYLEDPEGVHNESHWARRFPEMMRFLFGDKRVEAQARR</sequence>
<evidence type="ECO:0000313" key="2">
    <source>
        <dbReference type="EMBL" id="AGK05095.1"/>
    </source>
</evidence>